<accession>A0A428UMA5</accession>
<evidence type="ECO:0000259" key="5">
    <source>
        <dbReference type="PROSITE" id="PS50048"/>
    </source>
</evidence>
<keyword evidence="4" id="KW-0812">Transmembrane</keyword>
<dbReference type="GO" id="GO:0000981">
    <property type="term" value="F:DNA-binding transcription factor activity, RNA polymerase II-specific"/>
    <property type="evidence" value="ECO:0007669"/>
    <property type="project" value="InterPro"/>
</dbReference>
<feature type="transmembrane region" description="Helical" evidence="4">
    <location>
        <begin position="536"/>
        <end position="557"/>
    </location>
</feature>
<dbReference type="Gene3D" id="4.10.240.10">
    <property type="entry name" value="Zn(2)-C6 fungal-type DNA-binding domain"/>
    <property type="match status" value="1"/>
</dbReference>
<dbReference type="CDD" id="cd00067">
    <property type="entry name" value="GAL4"/>
    <property type="match status" value="1"/>
</dbReference>
<dbReference type="AlphaFoldDB" id="A0A428UMA5"/>
<evidence type="ECO:0000256" key="3">
    <source>
        <dbReference type="SAM" id="MobiDB-lite"/>
    </source>
</evidence>
<dbReference type="SUPFAM" id="SSF57701">
    <property type="entry name" value="Zn2/Cys6 DNA-binding domain"/>
    <property type="match status" value="1"/>
</dbReference>
<dbReference type="InterPro" id="IPR036864">
    <property type="entry name" value="Zn2-C6_fun-type_DNA-bd_sf"/>
</dbReference>
<gene>
    <name evidence="6" type="ORF">CDV31_005044</name>
</gene>
<organism evidence="6 7">
    <name type="scientific">Fusarium ambrosium</name>
    <dbReference type="NCBI Taxonomy" id="131363"/>
    <lineage>
        <taxon>Eukaryota</taxon>
        <taxon>Fungi</taxon>
        <taxon>Dikarya</taxon>
        <taxon>Ascomycota</taxon>
        <taxon>Pezizomycotina</taxon>
        <taxon>Sordariomycetes</taxon>
        <taxon>Hypocreomycetidae</taxon>
        <taxon>Hypocreales</taxon>
        <taxon>Nectriaceae</taxon>
        <taxon>Fusarium</taxon>
        <taxon>Fusarium solani species complex</taxon>
    </lineage>
</organism>
<dbReference type="PROSITE" id="PS00463">
    <property type="entry name" value="ZN2_CY6_FUNGAL_1"/>
    <property type="match status" value="1"/>
</dbReference>
<keyword evidence="1" id="KW-0479">Metal-binding</keyword>
<protein>
    <recommendedName>
        <fullName evidence="5">Zn(2)-C6 fungal-type domain-containing protein</fullName>
    </recommendedName>
</protein>
<dbReference type="Pfam" id="PF00172">
    <property type="entry name" value="Zn_clus"/>
    <property type="match status" value="1"/>
</dbReference>
<name>A0A428UMA5_9HYPO</name>
<dbReference type="PANTHER" id="PTHR46910">
    <property type="entry name" value="TRANSCRIPTION FACTOR PDR1"/>
    <property type="match status" value="1"/>
</dbReference>
<dbReference type="Proteomes" id="UP000288429">
    <property type="component" value="Unassembled WGS sequence"/>
</dbReference>
<proteinExistence type="predicted"/>
<evidence type="ECO:0000313" key="7">
    <source>
        <dbReference type="Proteomes" id="UP000288429"/>
    </source>
</evidence>
<keyword evidence="7" id="KW-1185">Reference proteome</keyword>
<evidence type="ECO:0000256" key="4">
    <source>
        <dbReference type="SAM" id="Phobius"/>
    </source>
</evidence>
<keyword evidence="4" id="KW-1133">Transmembrane helix</keyword>
<dbReference type="SMART" id="SM00906">
    <property type="entry name" value="Fungal_trans"/>
    <property type="match status" value="1"/>
</dbReference>
<dbReference type="InterPro" id="IPR050987">
    <property type="entry name" value="AtrR-like"/>
</dbReference>
<keyword evidence="4" id="KW-0472">Membrane</keyword>
<sequence length="716" mass="79631">MEPDTCDERPEASPQHTIRRACDPCRARKIRCNREDPCSRCVTTKIECTHSDKVPREKRTRILLTPQYEKKIDRIDGQLQAVIGLLQDLKTNPPSGNPQAARHTSCEPSPGNYTTPSTSAVIEGDSSLAAHCAFANDFVQQAAGAEPLPSSSALDMQETLEALSRVVDALKLPTVSDEMAYPHARPVQRPNIGGRELPPFQNALTVIRLAKAARLAGSGWIYEFIAVRQFSEICLNVYFSEDYSETDVIIVNAGLHSLFWDYSNHVPAEEKGTYLEYALLCRENLETALANLPLQLPASSDYIVALLFGAWHAIELSKPSLSWTLCSKASELCHTLGYHRATSMQADAPEEIQFKNFLFWSLYFIEKCLSLRLGRPSTIADWDITISRPSTTDNHQQAVMAYFALWIESARCQGNIYELLYSADSMNQPSDVRQTRVDLLVSDLANLHKVTQEVNEKWIKTAKENSGEDLMDFYYISDDVLRLSLLTLIYRAAPRESGTSTTFSSSCLDAARATLARHQDCITVVNKSGGTYLSTYVHWTLLFSPFIPFIVLFCHIIEARDQADLDRLGNFVASIQPATDISEAAAKLHRLFQLLHSVALRYLELHTSTPDDGQAEASGEIDRYLAALGLPSPAGQALQRSFVQSMGSDFSQGGLDMAGTSTGDGQGLINPMMPVRNGADLEHWLYNNQAVWALMEKPDFLPPRSSYGRRGMDMNP</sequence>
<dbReference type="Pfam" id="PF04082">
    <property type="entry name" value="Fungal_trans"/>
    <property type="match status" value="1"/>
</dbReference>
<feature type="domain" description="Zn(2)-C6 fungal-type" evidence="5">
    <location>
        <begin position="21"/>
        <end position="50"/>
    </location>
</feature>
<evidence type="ECO:0000313" key="6">
    <source>
        <dbReference type="EMBL" id="RSM15451.1"/>
    </source>
</evidence>
<dbReference type="GO" id="GO:0003677">
    <property type="term" value="F:DNA binding"/>
    <property type="evidence" value="ECO:0007669"/>
    <property type="project" value="InterPro"/>
</dbReference>
<feature type="region of interest" description="Disordered" evidence="3">
    <location>
        <begin position="90"/>
        <end position="119"/>
    </location>
</feature>
<dbReference type="InterPro" id="IPR007219">
    <property type="entry name" value="XnlR_reg_dom"/>
</dbReference>
<dbReference type="SMART" id="SM00066">
    <property type="entry name" value="GAL4"/>
    <property type="match status" value="1"/>
</dbReference>
<dbReference type="GO" id="GO:0006351">
    <property type="term" value="P:DNA-templated transcription"/>
    <property type="evidence" value="ECO:0007669"/>
    <property type="project" value="InterPro"/>
</dbReference>
<dbReference type="EMBL" id="NIZV01000050">
    <property type="protein sequence ID" value="RSM15451.1"/>
    <property type="molecule type" value="Genomic_DNA"/>
</dbReference>
<dbReference type="PANTHER" id="PTHR46910:SF5">
    <property type="entry name" value="ZN(II)2CYS6 TRANSCRIPTION FACTOR (EUROFUNG)"/>
    <property type="match status" value="1"/>
</dbReference>
<dbReference type="InterPro" id="IPR001138">
    <property type="entry name" value="Zn2Cys6_DnaBD"/>
</dbReference>
<dbReference type="CDD" id="cd12148">
    <property type="entry name" value="fungal_TF_MHR"/>
    <property type="match status" value="1"/>
</dbReference>
<keyword evidence="2" id="KW-0539">Nucleus</keyword>
<reference evidence="6 7" key="1">
    <citation type="submission" date="2017-06" db="EMBL/GenBank/DDBJ databases">
        <title>Cmopartive genomic analysis of Ambrosia Fusariam Clade fungi.</title>
        <authorList>
            <person name="Stajich J.E."/>
            <person name="Carrillo J."/>
            <person name="Kijimoto T."/>
            <person name="Eskalen A."/>
            <person name="O'Donnell K."/>
            <person name="Kasson M."/>
        </authorList>
    </citation>
    <scope>NUCLEOTIDE SEQUENCE [LARGE SCALE GENOMIC DNA]</scope>
    <source>
        <strain evidence="6 7">NRRL 20438</strain>
    </source>
</reference>
<evidence type="ECO:0000256" key="2">
    <source>
        <dbReference type="ARBA" id="ARBA00023242"/>
    </source>
</evidence>
<dbReference type="PROSITE" id="PS50048">
    <property type="entry name" value="ZN2_CY6_FUNGAL_2"/>
    <property type="match status" value="1"/>
</dbReference>
<dbReference type="GO" id="GO:0008270">
    <property type="term" value="F:zinc ion binding"/>
    <property type="evidence" value="ECO:0007669"/>
    <property type="project" value="InterPro"/>
</dbReference>
<evidence type="ECO:0000256" key="1">
    <source>
        <dbReference type="ARBA" id="ARBA00022723"/>
    </source>
</evidence>
<comment type="caution">
    <text evidence="6">The sequence shown here is derived from an EMBL/GenBank/DDBJ whole genome shotgun (WGS) entry which is preliminary data.</text>
</comment>